<dbReference type="RefSeq" id="WP_104850149.1">
    <property type="nucleotide sequence ID" value="NZ_PKOZ01000009.1"/>
</dbReference>
<gene>
    <name evidence="2" type="ORF">CYL18_13965</name>
</gene>
<evidence type="ECO:0000313" key="3">
    <source>
        <dbReference type="Proteomes" id="UP000239663"/>
    </source>
</evidence>
<name>A0A2S7MXI2_9BACI</name>
<protein>
    <submittedName>
        <fullName evidence="2">Uncharacterized protein</fullName>
    </submittedName>
</protein>
<feature type="transmembrane region" description="Helical" evidence="1">
    <location>
        <begin position="86"/>
        <end position="103"/>
    </location>
</feature>
<feature type="transmembrane region" description="Helical" evidence="1">
    <location>
        <begin position="59"/>
        <end position="77"/>
    </location>
</feature>
<proteinExistence type="predicted"/>
<comment type="caution">
    <text evidence="2">The sequence shown here is derived from an EMBL/GenBank/DDBJ whole genome shotgun (WGS) entry which is preliminary data.</text>
</comment>
<feature type="transmembrane region" description="Helical" evidence="1">
    <location>
        <begin position="35"/>
        <end position="53"/>
    </location>
</feature>
<reference evidence="2 3" key="1">
    <citation type="submission" date="2017-12" db="EMBL/GenBank/DDBJ databases">
        <title>Taxonomic description and draft genome of Pradoshia cofamensis Gen. nov., sp. nov., a thermotolerant bacillale isolated from anterior gut of earthworm Eisenia fetida.</title>
        <authorList>
            <person name="Saha T."/>
            <person name="Chakraborty R."/>
        </authorList>
    </citation>
    <scope>NUCLEOTIDE SEQUENCE [LARGE SCALE GENOMIC DNA]</scope>
    <source>
        <strain evidence="2 3">EAG3</strain>
    </source>
</reference>
<keyword evidence="1" id="KW-1133">Transmembrane helix</keyword>
<keyword evidence="1" id="KW-0472">Membrane</keyword>
<dbReference type="EMBL" id="PKOZ01000009">
    <property type="protein sequence ID" value="PQD94511.1"/>
    <property type="molecule type" value="Genomic_DNA"/>
</dbReference>
<dbReference type="AlphaFoldDB" id="A0A2S7MXI2"/>
<dbReference type="Proteomes" id="UP000239663">
    <property type="component" value="Unassembled WGS sequence"/>
</dbReference>
<dbReference type="OrthoDB" id="9863071at2"/>
<evidence type="ECO:0000313" key="2">
    <source>
        <dbReference type="EMBL" id="PQD94511.1"/>
    </source>
</evidence>
<keyword evidence="1" id="KW-0812">Transmembrane</keyword>
<sequence length="104" mass="11525">MDWIAFLGSIIIPFLTILLLASWASNHRKDPAKKIIFGVVILQILFVIGFVVLFTPKMVIWLAIASLVLMLLGGLMYKSLRNEKSVAGVLLMQGVLVLVLLIAY</sequence>
<keyword evidence="3" id="KW-1185">Reference proteome</keyword>
<organism evidence="2 3">
    <name type="scientific">Pradoshia eiseniae</name>
    <dbReference type="NCBI Taxonomy" id="2064768"/>
    <lineage>
        <taxon>Bacteria</taxon>
        <taxon>Bacillati</taxon>
        <taxon>Bacillota</taxon>
        <taxon>Bacilli</taxon>
        <taxon>Bacillales</taxon>
        <taxon>Bacillaceae</taxon>
        <taxon>Pradoshia</taxon>
    </lineage>
</organism>
<evidence type="ECO:0000256" key="1">
    <source>
        <dbReference type="SAM" id="Phobius"/>
    </source>
</evidence>
<accession>A0A2S7MXI2</accession>
<feature type="transmembrane region" description="Helical" evidence="1">
    <location>
        <begin position="6"/>
        <end position="23"/>
    </location>
</feature>